<dbReference type="RefSeq" id="WP_186813491.1">
    <property type="nucleotide sequence ID" value="NZ_BJUB01000017.1"/>
</dbReference>
<keyword evidence="2" id="KW-1185">Reference proteome</keyword>
<organism evidence="1 2">
    <name type="scientific">Cellulomonas xylanilytica</name>
    <dbReference type="NCBI Taxonomy" id="233583"/>
    <lineage>
        <taxon>Bacteria</taxon>
        <taxon>Bacillati</taxon>
        <taxon>Actinomycetota</taxon>
        <taxon>Actinomycetes</taxon>
        <taxon>Micrococcales</taxon>
        <taxon>Cellulomonadaceae</taxon>
        <taxon>Cellulomonas</taxon>
    </lineage>
</organism>
<dbReference type="InterPro" id="IPR027417">
    <property type="entry name" value="P-loop_NTPase"/>
</dbReference>
<dbReference type="Gene3D" id="3.40.50.300">
    <property type="entry name" value="P-loop containing nucleotide triphosphate hydrolases"/>
    <property type="match status" value="1"/>
</dbReference>
<reference evidence="1 2" key="1">
    <citation type="submission" date="2019-07" db="EMBL/GenBank/DDBJ databases">
        <title>Whole genome shotgun sequence of Cellulomonas xylanilytica NBRC 101102.</title>
        <authorList>
            <person name="Hosoyama A."/>
            <person name="Uohara A."/>
            <person name="Ohji S."/>
            <person name="Ichikawa N."/>
        </authorList>
    </citation>
    <scope>NUCLEOTIDE SEQUENCE [LARGE SCALE GENOMIC DNA]</scope>
    <source>
        <strain evidence="1 2">NBRC 101102</strain>
    </source>
</reference>
<sequence length="73" mass="7727">MSLEAVVARLRAAVPDRGRALVAVDGVGASGKTTLAARLAQCLGPRPVIVLHADDFFHPSAVRHARGRDSRRS</sequence>
<dbReference type="SUPFAM" id="SSF52540">
    <property type="entry name" value="P-loop containing nucleoside triphosphate hydrolases"/>
    <property type="match status" value="1"/>
</dbReference>
<name>A0A510V9H0_9CELL</name>
<dbReference type="Proteomes" id="UP000321118">
    <property type="component" value="Unassembled WGS sequence"/>
</dbReference>
<accession>A0A510V9H0</accession>
<evidence type="ECO:0000313" key="2">
    <source>
        <dbReference type="Proteomes" id="UP000321118"/>
    </source>
</evidence>
<dbReference type="AlphaFoldDB" id="A0A510V9H0"/>
<evidence type="ECO:0008006" key="3">
    <source>
        <dbReference type="Google" id="ProtNLM"/>
    </source>
</evidence>
<evidence type="ECO:0000313" key="1">
    <source>
        <dbReference type="EMBL" id="GEK23518.1"/>
    </source>
</evidence>
<comment type="caution">
    <text evidence="1">The sequence shown here is derived from an EMBL/GenBank/DDBJ whole genome shotgun (WGS) entry which is preliminary data.</text>
</comment>
<gene>
    <name evidence="1" type="ORF">CXY01_40380</name>
</gene>
<protein>
    <recommendedName>
        <fullName evidence="3">Uridine kinase</fullName>
    </recommendedName>
</protein>
<proteinExistence type="predicted"/>
<dbReference type="EMBL" id="BJUB01000017">
    <property type="protein sequence ID" value="GEK23518.1"/>
    <property type="molecule type" value="Genomic_DNA"/>
</dbReference>